<feature type="region of interest" description="Disordered" evidence="1">
    <location>
        <begin position="105"/>
        <end position="147"/>
    </location>
</feature>
<gene>
    <name evidence="2" type="ORF">PGB27_11160</name>
</gene>
<feature type="compositionally biased region" description="Basic and acidic residues" evidence="1">
    <location>
        <begin position="111"/>
        <end position="136"/>
    </location>
</feature>
<name>A0ABT5SST9_9PSEU</name>
<sequence length="147" mass="16372">MPHIPRPRAAADALDRAPAANAAADAAHERSEQIRLHRELARDERAPVSVSADTDAVLRRRLCDDVAVTDPHARGGRALARRLADTSDDVARTLDEIAATREQMAATCRTVDPDDTREDARRARDLAETERDESRRLRARWGLPPRQ</sequence>
<reference evidence="2 3" key="1">
    <citation type="submission" date="2023-02" db="EMBL/GenBank/DDBJ databases">
        <title>Genome sequencing required for Actinomycetospora new species description.</title>
        <authorList>
            <person name="Saimee Y."/>
            <person name="Duangmal K."/>
        </authorList>
    </citation>
    <scope>NUCLEOTIDE SEQUENCE [LARGE SCALE GENOMIC DNA]</scope>
    <source>
        <strain evidence="2 3">DW7H6</strain>
    </source>
</reference>
<proteinExistence type="predicted"/>
<evidence type="ECO:0000313" key="2">
    <source>
        <dbReference type="EMBL" id="MDD7965903.1"/>
    </source>
</evidence>
<dbReference type="EMBL" id="JAQZAO010000004">
    <property type="protein sequence ID" value="MDD7965903.1"/>
    <property type="molecule type" value="Genomic_DNA"/>
</dbReference>
<dbReference type="RefSeq" id="WP_274200437.1">
    <property type="nucleotide sequence ID" value="NZ_JAQZAO010000004.1"/>
</dbReference>
<evidence type="ECO:0000313" key="3">
    <source>
        <dbReference type="Proteomes" id="UP001300763"/>
    </source>
</evidence>
<comment type="caution">
    <text evidence="2">The sequence shown here is derived from an EMBL/GenBank/DDBJ whole genome shotgun (WGS) entry which is preliminary data.</text>
</comment>
<protein>
    <submittedName>
        <fullName evidence="2">Uncharacterized protein</fullName>
    </submittedName>
</protein>
<feature type="region of interest" description="Disordered" evidence="1">
    <location>
        <begin position="1"/>
        <end position="31"/>
    </location>
</feature>
<organism evidence="2 3">
    <name type="scientific">Actinomycetospora lemnae</name>
    <dbReference type="NCBI Taxonomy" id="3019891"/>
    <lineage>
        <taxon>Bacteria</taxon>
        <taxon>Bacillati</taxon>
        <taxon>Actinomycetota</taxon>
        <taxon>Actinomycetes</taxon>
        <taxon>Pseudonocardiales</taxon>
        <taxon>Pseudonocardiaceae</taxon>
        <taxon>Actinomycetospora</taxon>
    </lineage>
</organism>
<accession>A0ABT5SST9</accession>
<dbReference type="Proteomes" id="UP001300763">
    <property type="component" value="Unassembled WGS sequence"/>
</dbReference>
<keyword evidence="3" id="KW-1185">Reference proteome</keyword>
<feature type="compositionally biased region" description="Low complexity" evidence="1">
    <location>
        <begin position="7"/>
        <end position="25"/>
    </location>
</feature>
<evidence type="ECO:0000256" key="1">
    <source>
        <dbReference type="SAM" id="MobiDB-lite"/>
    </source>
</evidence>